<dbReference type="RefSeq" id="WP_050658114.1">
    <property type="nucleotide sequence ID" value="NZ_JBLXAC010000004.1"/>
</dbReference>
<proteinExistence type="predicted"/>
<keyword evidence="1" id="KW-0812">Transmembrane</keyword>
<dbReference type="Proteomes" id="UP000268033">
    <property type="component" value="Unassembled WGS sequence"/>
</dbReference>
<evidence type="ECO:0000313" key="3">
    <source>
        <dbReference type="Proteomes" id="UP000268033"/>
    </source>
</evidence>
<accession>A0A3N1PHB9</accession>
<keyword evidence="3" id="KW-1185">Reference proteome</keyword>
<name>A0A3N1PHB9_9GAMM</name>
<dbReference type="AlphaFoldDB" id="A0A3N1PHB9"/>
<keyword evidence="1" id="KW-1133">Transmembrane helix</keyword>
<keyword evidence="1" id="KW-0472">Membrane</keyword>
<evidence type="ECO:0000256" key="1">
    <source>
        <dbReference type="SAM" id="Phobius"/>
    </source>
</evidence>
<feature type="transmembrane region" description="Helical" evidence="1">
    <location>
        <begin position="13"/>
        <end position="34"/>
    </location>
</feature>
<dbReference type="EMBL" id="RJUL01000004">
    <property type="protein sequence ID" value="ROQ27459.1"/>
    <property type="molecule type" value="Genomic_DNA"/>
</dbReference>
<organism evidence="2 3">
    <name type="scientific">Gallaecimonas pentaromativorans</name>
    <dbReference type="NCBI Taxonomy" id="584787"/>
    <lineage>
        <taxon>Bacteria</taxon>
        <taxon>Pseudomonadati</taxon>
        <taxon>Pseudomonadota</taxon>
        <taxon>Gammaproteobacteria</taxon>
        <taxon>Enterobacterales</taxon>
        <taxon>Gallaecimonadaceae</taxon>
        <taxon>Gallaecimonas</taxon>
    </lineage>
</organism>
<reference evidence="2 3" key="1">
    <citation type="submission" date="2018-11" db="EMBL/GenBank/DDBJ databases">
        <title>Genomic Encyclopedia of Type Strains, Phase IV (KMG-IV): sequencing the most valuable type-strain genomes for metagenomic binning, comparative biology and taxonomic classification.</title>
        <authorList>
            <person name="Goeker M."/>
        </authorList>
    </citation>
    <scope>NUCLEOTIDE SEQUENCE [LARGE SCALE GENOMIC DNA]</scope>
    <source>
        <strain evidence="2 3">DSM 21945</strain>
    </source>
</reference>
<sequence length="165" mass="19229">MQSDNQNNNEGRWLPHLLLVPFVVFAVIAVLMAIKFSLSVHDRVSWLDHAEKTRGVVRQHLIRHLPQRFGMKEKLQLAIYYNDKKGHWHEFISKSDLTEYNPFAVPPQVGERLWLYYMPNQPANARLAGFNAFWLPVILEGVFLLFSALLGFGPLIYIWLKRSKS</sequence>
<comment type="caution">
    <text evidence="2">The sequence shown here is derived from an EMBL/GenBank/DDBJ whole genome shotgun (WGS) entry which is preliminary data.</text>
</comment>
<dbReference type="STRING" id="584787.GCA_001247655_02548"/>
<protein>
    <submittedName>
        <fullName evidence="2">Uncharacterized protein DUF3592</fullName>
    </submittedName>
</protein>
<gene>
    <name evidence="2" type="ORF">EDC28_104109</name>
</gene>
<feature type="transmembrane region" description="Helical" evidence="1">
    <location>
        <begin position="133"/>
        <end position="160"/>
    </location>
</feature>
<evidence type="ECO:0000313" key="2">
    <source>
        <dbReference type="EMBL" id="ROQ27459.1"/>
    </source>
</evidence>
<dbReference type="OrthoDB" id="6184077at2"/>